<dbReference type="PANTHER" id="PTHR35446:SF3">
    <property type="entry name" value="CMD DOMAIN-CONTAINING PROTEIN"/>
    <property type="match status" value="1"/>
</dbReference>
<organism evidence="2 3">
    <name type="scientific">Hyphomonas johnsonii MHS-2</name>
    <dbReference type="NCBI Taxonomy" id="1280950"/>
    <lineage>
        <taxon>Bacteria</taxon>
        <taxon>Pseudomonadati</taxon>
        <taxon>Pseudomonadota</taxon>
        <taxon>Alphaproteobacteria</taxon>
        <taxon>Hyphomonadales</taxon>
        <taxon>Hyphomonadaceae</taxon>
        <taxon>Hyphomonas</taxon>
    </lineage>
</organism>
<evidence type="ECO:0000313" key="3">
    <source>
        <dbReference type="Proteomes" id="UP000025171"/>
    </source>
</evidence>
<evidence type="ECO:0000259" key="1">
    <source>
        <dbReference type="Pfam" id="PF02627"/>
    </source>
</evidence>
<dbReference type="PATRIC" id="fig|1280950.3.peg.185"/>
<feature type="domain" description="Carboxymuconolactone decarboxylase-like" evidence="1">
    <location>
        <begin position="51"/>
        <end position="103"/>
    </location>
</feature>
<sequence length="191" mass="19792">MTGFKIETLATAPAGSRDILDAIDAGLGFVPNVYGVFARAPNALSALAAINAGFDASSFTPGEREIIALTTSVYNQCPYCVAGHSTFALAHGVDPETVEAVRAGGLSKDTRLQVIGQLTLSILEKKGALGPSEIRSFLNAGFQPVHILELLVGIAGKTMTNFASKIARIPLDDAFAAQAWASATTKTPTAA</sequence>
<dbReference type="SUPFAM" id="SSF69118">
    <property type="entry name" value="AhpD-like"/>
    <property type="match status" value="1"/>
</dbReference>
<reference evidence="2 3" key="1">
    <citation type="journal article" date="2014" name="Antonie Van Leeuwenhoek">
        <title>Hyphomonas beringensis sp. nov. and Hyphomonas chukchiensis sp. nov., isolated from surface seawater of the Bering Sea and Chukchi Sea.</title>
        <authorList>
            <person name="Li C."/>
            <person name="Lai Q."/>
            <person name="Li G."/>
            <person name="Dong C."/>
            <person name="Wang J."/>
            <person name="Liao Y."/>
            <person name="Shao Z."/>
        </authorList>
    </citation>
    <scope>NUCLEOTIDE SEQUENCE [LARGE SCALE GENOMIC DNA]</scope>
    <source>
        <strain evidence="2 3">MHS-2</strain>
    </source>
</reference>
<dbReference type="EMBL" id="ARYK01000001">
    <property type="protein sequence ID" value="KCZ93893.1"/>
    <property type="molecule type" value="Genomic_DNA"/>
</dbReference>
<dbReference type="OrthoDB" id="9808310at2"/>
<dbReference type="InterPro" id="IPR003779">
    <property type="entry name" value="CMD-like"/>
</dbReference>
<accession>A0A059FTU8</accession>
<dbReference type="eggNOG" id="COG2128">
    <property type="taxonomic scope" value="Bacteria"/>
</dbReference>
<dbReference type="GO" id="GO:0051920">
    <property type="term" value="F:peroxiredoxin activity"/>
    <property type="evidence" value="ECO:0007669"/>
    <property type="project" value="InterPro"/>
</dbReference>
<protein>
    <submittedName>
        <fullName evidence="2">Carboxymuconolactone decarboxylase</fullName>
    </submittedName>
</protein>
<gene>
    <name evidence="2" type="ORF">HJO_00920</name>
</gene>
<proteinExistence type="predicted"/>
<dbReference type="PANTHER" id="PTHR35446">
    <property type="entry name" value="SI:CH211-175M2.5"/>
    <property type="match status" value="1"/>
</dbReference>
<keyword evidence="3" id="KW-1185">Reference proteome</keyword>
<dbReference type="STRING" id="1280950.HJO_00920"/>
<dbReference type="Pfam" id="PF02627">
    <property type="entry name" value="CMD"/>
    <property type="match status" value="1"/>
</dbReference>
<dbReference type="InterPro" id="IPR029032">
    <property type="entry name" value="AhpD-like"/>
</dbReference>
<dbReference type="NCBIfam" id="TIGR00778">
    <property type="entry name" value="ahpD_dom"/>
    <property type="match status" value="1"/>
</dbReference>
<dbReference type="InterPro" id="IPR004675">
    <property type="entry name" value="AhpD_core"/>
</dbReference>
<evidence type="ECO:0000313" key="2">
    <source>
        <dbReference type="EMBL" id="KCZ93893.1"/>
    </source>
</evidence>
<name>A0A059FTU8_9PROT</name>
<comment type="caution">
    <text evidence="2">The sequence shown here is derived from an EMBL/GenBank/DDBJ whole genome shotgun (WGS) entry which is preliminary data.</text>
</comment>
<dbReference type="Proteomes" id="UP000025171">
    <property type="component" value="Unassembled WGS sequence"/>
</dbReference>
<dbReference type="RefSeq" id="WP_035612588.1">
    <property type="nucleotide sequence ID" value="NZ_ARYK01000001.1"/>
</dbReference>
<dbReference type="Gene3D" id="1.20.1290.10">
    <property type="entry name" value="AhpD-like"/>
    <property type="match status" value="1"/>
</dbReference>
<dbReference type="AlphaFoldDB" id="A0A059FTU8"/>